<evidence type="ECO:0000313" key="1">
    <source>
        <dbReference type="EMBL" id="MBX72922.1"/>
    </source>
</evidence>
<sequence>MGFCFVFYVCFLWCLLSMGFCLDLELFDCDIWVDSLVL</sequence>
<dbReference type="EMBL" id="GGEC01092438">
    <property type="protein sequence ID" value="MBX72922.1"/>
    <property type="molecule type" value="Transcribed_RNA"/>
</dbReference>
<dbReference type="AlphaFoldDB" id="A0A2P2R0Y8"/>
<proteinExistence type="predicted"/>
<name>A0A2P2R0Y8_RHIMU</name>
<protein>
    <submittedName>
        <fullName evidence="1">Uncharacterized protein</fullName>
    </submittedName>
</protein>
<organism evidence="1">
    <name type="scientific">Rhizophora mucronata</name>
    <name type="common">Asiatic mangrove</name>
    <dbReference type="NCBI Taxonomy" id="61149"/>
    <lineage>
        <taxon>Eukaryota</taxon>
        <taxon>Viridiplantae</taxon>
        <taxon>Streptophyta</taxon>
        <taxon>Embryophyta</taxon>
        <taxon>Tracheophyta</taxon>
        <taxon>Spermatophyta</taxon>
        <taxon>Magnoliopsida</taxon>
        <taxon>eudicotyledons</taxon>
        <taxon>Gunneridae</taxon>
        <taxon>Pentapetalae</taxon>
        <taxon>rosids</taxon>
        <taxon>fabids</taxon>
        <taxon>Malpighiales</taxon>
        <taxon>Rhizophoraceae</taxon>
        <taxon>Rhizophora</taxon>
    </lineage>
</organism>
<reference evidence="1" key="1">
    <citation type="submission" date="2018-02" db="EMBL/GenBank/DDBJ databases">
        <title>Rhizophora mucronata_Transcriptome.</title>
        <authorList>
            <person name="Meera S.P."/>
            <person name="Sreeshan A."/>
            <person name="Augustine A."/>
        </authorList>
    </citation>
    <scope>NUCLEOTIDE SEQUENCE</scope>
    <source>
        <tissue evidence="1">Leaf</tissue>
    </source>
</reference>
<accession>A0A2P2R0Y8</accession>